<evidence type="ECO:0000313" key="4">
    <source>
        <dbReference type="Proteomes" id="UP000198406"/>
    </source>
</evidence>
<dbReference type="EMBL" id="BDSP01000123">
    <property type="protein sequence ID" value="GAX17933.1"/>
    <property type="molecule type" value="Genomic_DNA"/>
</dbReference>
<feature type="coiled-coil region" evidence="1">
    <location>
        <begin position="223"/>
        <end position="257"/>
    </location>
</feature>
<gene>
    <name evidence="3" type="ORF">FisN_18Hu141</name>
</gene>
<organism evidence="3 4">
    <name type="scientific">Fistulifera solaris</name>
    <name type="common">Oleaginous diatom</name>
    <dbReference type="NCBI Taxonomy" id="1519565"/>
    <lineage>
        <taxon>Eukaryota</taxon>
        <taxon>Sar</taxon>
        <taxon>Stramenopiles</taxon>
        <taxon>Ochrophyta</taxon>
        <taxon>Bacillariophyta</taxon>
        <taxon>Bacillariophyceae</taxon>
        <taxon>Bacillariophycidae</taxon>
        <taxon>Naviculales</taxon>
        <taxon>Naviculaceae</taxon>
        <taxon>Fistulifera</taxon>
    </lineage>
</organism>
<evidence type="ECO:0000313" key="3">
    <source>
        <dbReference type="EMBL" id="GAX17933.1"/>
    </source>
</evidence>
<dbReference type="AlphaFoldDB" id="A0A1Z5JV62"/>
<accession>A0A1Z5JV62</accession>
<keyword evidence="4" id="KW-1185">Reference proteome</keyword>
<keyword evidence="1" id="KW-0175">Coiled coil</keyword>
<name>A0A1Z5JV62_FISSO</name>
<reference evidence="3 4" key="1">
    <citation type="journal article" date="2015" name="Plant Cell">
        <title>Oil accumulation by the oleaginous diatom Fistulifera solaris as revealed by the genome and transcriptome.</title>
        <authorList>
            <person name="Tanaka T."/>
            <person name="Maeda Y."/>
            <person name="Veluchamy A."/>
            <person name="Tanaka M."/>
            <person name="Abida H."/>
            <person name="Marechal E."/>
            <person name="Bowler C."/>
            <person name="Muto M."/>
            <person name="Sunaga Y."/>
            <person name="Tanaka M."/>
            <person name="Yoshino T."/>
            <person name="Taniguchi T."/>
            <person name="Fukuda Y."/>
            <person name="Nemoto M."/>
            <person name="Matsumoto M."/>
            <person name="Wong P.S."/>
            <person name="Aburatani S."/>
            <person name="Fujibuchi W."/>
        </authorList>
    </citation>
    <scope>NUCLEOTIDE SEQUENCE [LARGE SCALE GENOMIC DNA]</scope>
    <source>
        <strain evidence="3 4">JPCC DA0580</strain>
    </source>
</reference>
<feature type="region of interest" description="Disordered" evidence="2">
    <location>
        <begin position="1"/>
        <end position="66"/>
    </location>
</feature>
<dbReference type="InParanoid" id="A0A1Z5JV62"/>
<proteinExistence type="predicted"/>
<protein>
    <submittedName>
        <fullName evidence="3">Uncharacterized protein</fullName>
    </submittedName>
</protein>
<evidence type="ECO:0000256" key="1">
    <source>
        <dbReference type="SAM" id="Coils"/>
    </source>
</evidence>
<comment type="caution">
    <text evidence="3">The sequence shown here is derived from an EMBL/GenBank/DDBJ whole genome shotgun (WGS) entry which is preliminary data.</text>
</comment>
<evidence type="ECO:0000256" key="2">
    <source>
        <dbReference type="SAM" id="MobiDB-lite"/>
    </source>
</evidence>
<dbReference type="Proteomes" id="UP000198406">
    <property type="component" value="Unassembled WGS sequence"/>
</dbReference>
<sequence>MNSLSATGNAGKKFDSSASQATENVQRKRNVDQMQESLSGSGGRRLSFSRHFSEDDDDPLGLHSGKKTEQSAFSIFSDDDSDDSTLVVDSKGVIIQRTGSAKKDGKRKLSFSNGRSMSWNLVTKHSKHYRPASKEEGSIQQKAFTQSDLDQGTIFRSTGVARIGSVSGSLMGSAPSQVSSNPPAHPWESIQSQLREMQLEFRQHQECQAALLQGRLLHQESQIALLQTQMGRLEQAMQDQTRTLDQQQQQLQQSVDKWQTAALQAWKV</sequence>